<keyword evidence="8" id="KW-0325">Glycoprotein</keyword>
<organism evidence="14 15">
    <name type="scientific">Merluccius polli</name>
    <name type="common">Benguela hake</name>
    <name type="synonym">Merluccius cadenati</name>
    <dbReference type="NCBI Taxonomy" id="89951"/>
    <lineage>
        <taxon>Eukaryota</taxon>
        <taxon>Metazoa</taxon>
        <taxon>Chordata</taxon>
        <taxon>Craniata</taxon>
        <taxon>Vertebrata</taxon>
        <taxon>Euteleostomi</taxon>
        <taxon>Actinopterygii</taxon>
        <taxon>Neopterygii</taxon>
        <taxon>Teleostei</taxon>
        <taxon>Neoteleostei</taxon>
        <taxon>Acanthomorphata</taxon>
        <taxon>Zeiogadaria</taxon>
        <taxon>Gadariae</taxon>
        <taxon>Gadiformes</taxon>
        <taxon>Gadoidei</taxon>
        <taxon>Merlucciidae</taxon>
        <taxon>Merluccius</taxon>
    </lineage>
</organism>
<dbReference type="AlphaFoldDB" id="A0AA47N755"/>
<reference evidence="14" key="1">
    <citation type="journal article" date="2023" name="Front. Mar. Sci.">
        <title>A new Merluccius polli reference genome to investigate the effects of global change in West African waters.</title>
        <authorList>
            <person name="Mateo J.L."/>
            <person name="Blanco-Fernandez C."/>
            <person name="Garcia-Vazquez E."/>
            <person name="Machado-Schiaffino G."/>
        </authorList>
    </citation>
    <scope>NUCLEOTIDE SEQUENCE</scope>
    <source>
        <strain evidence="14">C29</strain>
        <tissue evidence="14">Fin</tissue>
    </source>
</reference>
<dbReference type="PANTHER" id="PTHR45836">
    <property type="entry name" value="SLIT HOMOLOG"/>
    <property type="match status" value="1"/>
</dbReference>
<dbReference type="GO" id="GO:0043235">
    <property type="term" value="C:receptor complex"/>
    <property type="evidence" value="ECO:0007669"/>
    <property type="project" value="TreeGrafter"/>
</dbReference>
<feature type="signal peptide" evidence="12">
    <location>
        <begin position="1"/>
        <end position="27"/>
    </location>
</feature>
<feature type="compositionally biased region" description="Basic and acidic residues" evidence="10">
    <location>
        <begin position="418"/>
        <end position="428"/>
    </location>
</feature>
<gene>
    <name evidence="14" type="primary">NOTCH1</name>
    <name evidence="14" type="ORF">N1851_004498</name>
</gene>
<evidence type="ECO:0000256" key="10">
    <source>
        <dbReference type="SAM" id="MobiDB-lite"/>
    </source>
</evidence>
<evidence type="ECO:0000256" key="12">
    <source>
        <dbReference type="SAM" id="SignalP"/>
    </source>
</evidence>
<proteinExistence type="predicted"/>
<dbReference type="Pfam" id="PF00066">
    <property type="entry name" value="Notch"/>
    <property type="match status" value="2"/>
</dbReference>
<sequence length="521" mass="57564">MVEELRIVRTLVVRVLVVLGLCRLHQAAPSDAWGQCPVSRQCQEKFADGTCNKECSEPECLLDGFDCLRGSERSPCNPGHIQYCRDHYANSHCEQGCDNAPCGWDGSDCFRQTPVWAKGTLVVQVALPPQRANNSLLWELSVLLRTPLKLRGSAPLAPTRDLHALDPAQLAELLDKPTAADAGGSVLFLQVDNRPCSRLPSTCFLQAGEAAGFLRVVMKSQRPPELKAVIDVRGVRKEIGARDAEMVEKETKEAAEDSPAWLWVVIALAVGLALALTLAVFLAVRRFRRRGQRHRQCSEREDGGGGGARHRSTTASDTNGGGSGSGGDSKAWHQQQQHSGRQEHRSRSGKEKERNGLKKKKKAKEVEKKRRREPLGEDAMRMRPLKRDLDIGSDTDFTQSSMEDINARCSRRQQEASICDHRTQEQKHYRGAGHTQTPRPMQSPPRGWKRNAIPPPLLSPPQQTAPVHWCGPDGSVVLIRAVRSGLDRVVLELLRAGVPVNNTDHTGTTGFNVLIVFLVYT</sequence>
<evidence type="ECO:0000256" key="5">
    <source>
        <dbReference type="ARBA" id="ARBA00022989"/>
    </source>
</evidence>
<keyword evidence="1" id="KW-0245">EGF-like domain</keyword>
<feature type="chain" id="PRO_5041373283" evidence="12">
    <location>
        <begin position="28"/>
        <end position="521"/>
    </location>
</feature>
<evidence type="ECO:0000256" key="11">
    <source>
        <dbReference type="SAM" id="Phobius"/>
    </source>
</evidence>
<comment type="subcellular location">
    <subcellularLocation>
        <location evidence="9">Endomembrane system</location>
        <topology evidence="9">Single-pass type I membrane protein</topology>
    </subcellularLocation>
</comment>
<evidence type="ECO:0000256" key="4">
    <source>
        <dbReference type="ARBA" id="ARBA00022737"/>
    </source>
</evidence>
<evidence type="ECO:0000256" key="6">
    <source>
        <dbReference type="ARBA" id="ARBA00023136"/>
    </source>
</evidence>
<dbReference type="Gene3D" id="3.30.70.3310">
    <property type="match status" value="1"/>
</dbReference>
<dbReference type="InterPro" id="IPR051355">
    <property type="entry name" value="Notch/Slit_guidance"/>
</dbReference>
<dbReference type="GO" id="GO:0009986">
    <property type="term" value="C:cell surface"/>
    <property type="evidence" value="ECO:0007669"/>
    <property type="project" value="TreeGrafter"/>
</dbReference>
<feature type="region of interest" description="Disordered" evidence="10">
    <location>
        <begin position="292"/>
        <end position="381"/>
    </location>
</feature>
<dbReference type="InterPro" id="IPR011656">
    <property type="entry name" value="Notch_NODP_dom"/>
</dbReference>
<keyword evidence="2 11" id="KW-0812">Transmembrane</keyword>
<dbReference type="InterPro" id="IPR035993">
    <property type="entry name" value="Notch-like_dom_sf"/>
</dbReference>
<dbReference type="Pfam" id="PF07684">
    <property type="entry name" value="NODP"/>
    <property type="match status" value="1"/>
</dbReference>
<dbReference type="GO" id="GO:0007219">
    <property type="term" value="P:Notch signaling pathway"/>
    <property type="evidence" value="ECO:0007669"/>
    <property type="project" value="InterPro"/>
</dbReference>
<dbReference type="GO" id="GO:0007411">
    <property type="term" value="P:axon guidance"/>
    <property type="evidence" value="ECO:0007669"/>
    <property type="project" value="TreeGrafter"/>
</dbReference>
<dbReference type="InterPro" id="IPR000800">
    <property type="entry name" value="Notch_dom"/>
</dbReference>
<keyword evidence="7" id="KW-1015">Disulfide bond</keyword>
<evidence type="ECO:0000256" key="2">
    <source>
        <dbReference type="ARBA" id="ARBA00022692"/>
    </source>
</evidence>
<evidence type="ECO:0000256" key="1">
    <source>
        <dbReference type="ARBA" id="ARBA00022536"/>
    </source>
</evidence>
<comment type="caution">
    <text evidence="14">The sequence shown here is derived from an EMBL/GenBank/DDBJ whole genome shotgun (WGS) entry which is preliminary data.</text>
</comment>
<keyword evidence="3 12" id="KW-0732">Signal</keyword>
<feature type="domain" description="LNR" evidence="13">
    <location>
        <begin position="36"/>
        <end position="79"/>
    </location>
</feature>
<dbReference type="GO" id="GO:0012505">
    <property type="term" value="C:endomembrane system"/>
    <property type="evidence" value="ECO:0007669"/>
    <property type="project" value="UniProtKB-SubCell"/>
</dbReference>
<feature type="compositionally biased region" description="Basic and acidic residues" evidence="10">
    <location>
        <begin position="340"/>
        <end position="356"/>
    </location>
</feature>
<feature type="compositionally biased region" description="Basic and acidic residues" evidence="10">
    <location>
        <begin position="364"/>
        <end position="381"/>
    </location>
</feature>
<dbReference type="Gene3D" id="3.30.300.320">
    <property type="match status" value="1"/>
</dbReference>
<dbReference type="Proteomes" id="UP001174136">
    <property type="component" value="Unassembled WGS sequence"/>
</dbReference>
<evidence type="ECO:0000256" key="8">
    <source>
        <dbReference type="ARBA" id="ARBA00023180"/>
    </source>
</evidence>
<evidence type="ECO:0000256" key="3">
    <source>
        <dbReference type="ARBA" id="ARBA00022729"/>
    </source>
</evidence>
<protein>
    <submittedName>
        <fullName evidence="14">Neurogenic locus notch 1</fullName>
    </submittedName>
</protein>
<keyword evidence="5 11" id="KW-1133">Transmembrane helix</keyword>
<dbReference type="PROSITE" id="PS50258">
    <property type="entry name" value="LNR"/>
    <property type="match status" value="1"/>
</dbReference>
<feature type="region of interest" description="Disordered" evidence="10">
    <location>
        <begin position="418"/>
        <end position="451"/>
    </location>
</feature>
<feature type="transmembrane region" description="Helical" evidence="11">
    <location>
        <begin position="260"/>
        <end position="284"/>
    </location>
</feature>
<dbReference type="SUPFAM" id="SSF90193">
    <property type="entry name" value="Notch domain"/>
    <property type="match status" value="2"/>
</dbReference>
<keyword evidence="15" id="KW-1185">Reference proteome</keyword>
<name>A0AA47N755_MERPO</name>
<evidence type="ECO:0000313" key="15">
    <source>
        <dbReference type="Proteomes" id="UP001174136"/>
    </source>
</evidence>
<keyword evidence="6 11" id="KW-0472">Membrane</keyword>
<dbReference type="PANTHER" id="PTHR45836:SF23">
    <property type="entry name" value="NEUROGENIC LOCUS NOTCH HOMOLOG PROTEIN 1"/>
    <property type="match status" value="1"/>
</dbReference>
<dbReference type="GO" id="GO:0005886">
    <property type="term" value="C:plasma membrane"/>
    <property type="evidence" value="ECO:0007669"/>
    <property type="project" value="TreeGrafter"/>
</dbReference>
<evidence type="ECO:0000256" key="9">
    <source>
        <dbReference type="ARBA" id="ARBA00046288"/>
    </source>
</evidence>
<evidence type="ECO:0000256" key="7">
    <source>
        <dbReference type="ARBA" id="ARBA00023157"/>
    </source>
</evidence>
<dbReference type="SMART" id="SM00004">
    <property type="entry name" value="NL"/>
    <property type="match status" value="2"/>
</dbReference>
<evidence type="ECO:0000259" key="13">
    <source>
        <dbReference type="PROSITE" id="PS50258"/>
    </source>
</evidence>
<accession>A0AA47N755</accession>
<dbReference type="EMBL" id="JAOPHQ010000641">
    <property type="protein sequence ID" value="KAK0153718.1"/>
    <property type="molecule type" value="Genomic_DNA"/>
</dbReference>
<keyword evidence="4" id="KW-0677">Repeat</keyword>
<dbReference type="PRINTS" id="PR01983">
    <property type="entry name" value="NOTCH"/>
</dbReference>
<dbReference type="PRINTS" id="PR01452">
    <property type="entry name" value="LNOTCHREPEAT"/>
</dbReference>
<evidence type="ECO:0000313" key="14">
    <source>
        <dbReference type="EMBL" id="KAK0153718.1"/>
    </source>
</evidence>